<dbReference type="Proteomes" id="UP001597120">
    <property type="component" value="Unassembled WGS sequence"/>
</dbReference>
<comment type="caution">
    <text evidence="1">The sequence shown here is derived from an EMBL/GenBank/DDBJ whole genome shotgun (WGS) entry which is preliminary data.</text>
</comment>
<evidence type="ECO:0000313" key="1">
    <source>
        <dbReference type="EMBL" id="MFD0872411.1"/>
    </source>
</evidence>
<accession>A0ABW3DHW9</accession>
<gene>
    <name evidence="1" type="ORF">ACFQ03_25130</name>
</gene>
<protein>
    <submittedName>
        <fullName evidence="1">Uncharacterized protein</fullName>
    </submittedName>
</protein>
<reference evidence="2" key="1">
    <citation type="journal article" date="2019" name="Int. J. Syst. Evol. Microbiol.">
        <title>The Global Catalogue of Microorganisms (GCM) 10K type strain sequencing project: providing services to taxonomists for standard genome sequencing and annotation.</title>
        <authorList>
            <consortium name="The Broad Institute Genomics Platform"/>
            <consortium name="The Broad Institute Genome Sequencing Center for Infectious Disease"/>
            <person name="Wu L."/>
            <person name="Ma J."/>
        </authorList>
    </citation>
    <scope>NUCLEOTIDE SEQUENCE [LARGE SCALE GENOMIC DNA]</scope>
    <source>
        <strain evidence="2">CCUG 57263</strain>
    </source>
</reference>
<keyword evidence="2" id="KW-1185">Reference proteome</keyword>
<name>A0ABW3DHW9_9BACL</name>
<dbReference type="EMBL" id="JBHTIU010000108">
    <property type="protein sequence ID" value="MFD0872411.1"/>
    <property type="molecule type" value="Genomic_DNA"/>
</dbReference>
<evidence type="ECO:0000313" key="2">
    <source>
        <dbReference type="Proteomes" id="UP001597120"/>
    </source>
</evidence>
<organism evidence="1 2">
    <name type="scientific">Paenibacillus residui</name>
    <dbReference type="NCBI Taxonomy" id="629724"/>
    <lineage>
        <taxon>Bacteria</taxon>
        <taxon>Bacillati</taxon>
        <taxon>Bacillota</taxon>
        <taxon>Bacilli</taxon>
        <taxon>Bacillales</taxon>
        <taxon>Paenibacillaceae</taxon>
        <taxon>Paenibacillus</taxon>
    </lineage>
</organism>
<dbReference type="RefSeq" id="WP_379291773.1">
    <property type="nucleotide sequence ID" value="NZ_JBHTIU010000108.1"/>
</dbReference>
<proteinExistence type="predicted"/>
<sequence>MSYFDTGIPYGSPQPLYPSPSYPSYPSYPSHPSYPEGPGVLPAFAQPSIRPRELIARFRPLVNYGLKEAQTTGTRHAMTEVVLIAYLMGRGYPLQKAHQLVESWEVDETFPRTENGEV</sequence>